<dbReference type="CDD" id="cd03221">
    <property type="entry name" value="ABCF_EF-3"/>
    <property type="match status" value="2"/>
</dbReference>
<evidence type="ECO:0000313" key="6">
    <source>
        <dbReference type="EMBL" id="TCS79570.1"/>
    </source>
</evidence>
<keyword evidence="7" id="KW-1185">Reference proteome</keyword>
<keyword evidence="4" id="KW-0175">Coiled coil</keyword>
<evidence type="ECO:0000256" key="3">
    <source>
        <dbReference type="ARBA" id="ARBA00022840"/>
    </source>
</evidence>
<evidence type="ECO:0000259" key="5">
    <source>
        <dbReference type="PROSITE" id="PS50893"/>
    </source>
</evidence>
<dbReference type="InterPro" id="IPR051309">
    <property type="entry name" value="ABCF_ATPase"/>
</dbReference>
<protein>
    <submittedName>
        <fullName evidence="6">ATP-binding cassette subfamily F protein 3</fullName>
    </submittedName>
</protein>
<keyword evidence="3 6" id="KW-0067">ATP-binding</keyword>
<dbReference type="GO" id="GO:0005524">
    <property type="term" value="F:ATP binding"/>
    <property type="evidence" value="ECO:0007669"/>
    <property type="project" value="UniProtKB-KW"/>
</dbReference>
<dbReference type="InterPro" id="IPR003593">
    <property type="entry name" value="AAA+_ATPase"/>
</dbReference>
<evidence type="ECO:0000313" key="7">
    <source>
        <dbReference type="Proteomes" id="UP000295788"/>
    </source>
</evidence>
<dbReference type="Gene3D" id="3.40.50.300">
    <property type="entry name" value="P-loop containing nucleotide triphosphate hydrolases"/>
    <property type="match status" value="2"/>
</dbReference>
<keyword evidence="1" id="KW-0677">Repeat</keyword>
<dbReference type="GO" id="GO:0016887">
    <property type="term" value="F:ATP hydrolysis activity"/>
    <property type="evidence" value="ECO:0007669"/>
    <property type="project" value="InterPro"/>
</dbReference>
<dbReference type="PANTHER" id="PTHR42855">
    <property type="entry name" value="ABC TRANSPORTER ATP-BINDING SUBUNIT"/>
    <property type="match status" value="1"/>
</dbReference>
<accession>A0A4R3K9C5</accession>
<name>A0A4R3K9C5_9BACI</name>
<dbReference type="Pfam" id="PF00005">
    <property type="entry name" value="ABC_tran"/>
    <property type="match status" value="2"/>
</dbReference>
<evidence type="ECO:0000256" key="4">
    <source>
        <dbReference type="SAM" id="Coils"/>
    </source>
</evidence>
<dbReference type="GO" id="GO:0003677">
    <property type="term" value="F:DNA binding"/>
    <property type="evidence" value="ECO:0007669"/>
    <property type="project" value="InterPro"/>
</dbReference>
<dbReference type="SMART" id="SM00382">
    <property type="entry name" value="AAA"/>
    <property type="match status" value="2"/>
</dbReference>
<dbReference type="InterPro" id="IPR032524">
    <property type="entry name" value="ABC_tran_C"/>
</dbReference>
<dbReference type="Gene3D" id="1.10.287.380">
    <property type="entry name" value="Valyl-tRNA synthetase, C-terminal domain"/>
    <property type="match status" value="1"/>
</dbReference>
<dbReference type="PROSITE" id="PS00211">
    <property type="entry name" value="ABC_TRANSPORTER_1"/>
    <property type="match status" value="2"/>
</dbReference>
<dbReference type="PROSITE" id="PS50893">
    <property type="entry name" value="ABC_TRANSPORTER_2"/>
    <property type="match status" value="2"/>
</dbReference>
<dbReference type="InterPro" id="IPR017871">
    <property type="entry name" value="ABC_transporter-like_CS"/>
</dbReference>
<dbReference type="FunFam" id="3.40.50.300:FF:000011">
    <property type="entry name" value="Putative ABC transporter ATP-binding component"/>
    <property type="match status" value="1"/>
</dbReference>
<dbReference type="RefSeq" id="WP_132770108.1">
    <property type="nucleotide sequence ID" value="NZ_SMAB01000020.1"/>
</dbReference>
<reference evidence="6 7" key="1">
    <citation type="submission" date="2019-03" db="EMBL/GenBank/DDBJ databases">
        <title>Genomic Encyclopedia of Type Strains, Phase IV (KMG-IV): sequencing the most valuable type-strain genomes for metagenomic binning, comparative biology and taxonomic classification.</title>
        <authorList>
            <person name="Goeker M."/>
        </authorList>
    </citation>
    <scope>NUCLEOTIDE SEQUENCE [LARGE SCALE GENOMIC DNA]</scope>
    <source>
        <strain evidence="6 7">DSM 23802</strain>
    </source>
</reference>
<feature type="coiled-coil region" evidence="4">
    <location>
        <begin position="249"/>
        <end position="279"/>
    </location>
</feature>
<comment type="caution">
    <text evidence="6">The sequence shown here is derived from an EMBL/GenBank/DDBJ whole genome shotgun (WGS) entry which is preliminary data.</text>
</comment>
<evidence type="ECO:0000256" key="1">
    <source>
        <dbReference type="ARBA" id="ARBA00022737"/>
    </source>
</evidence>
<feature type="domain" description="ABC transporter" evidence="5">
    <location>
        <begin position="331"/>
        <end position="545"/>
    </location>
</feature>
<dbReference type="InterPro" id="IPR032781">
    <property type="entry name" value="ABC_tran_Xtn"/>
</dbReference>
<dbReference type="InterPro" id="IPR037118">
    <property type="entry name" value="Val-tRNA_synth_C_sf"/>
</dbReference>
<dbReference type="Pfam" id="PF12848">
    <property type="entry name" value="ABC_tran_Xtn"/>
    <property type="match status" value="1"/>
</dbReference>
<feature type="coiled-coil region" evidence="4">
    <location>
        <begin position="534"/>
        <end position="636"/>
    </location>
</feature>
<feature type="domain" description="ABC transporter" evidence="5">
    <location>
        <begin position="4"/>
        <end position="263"/>
    </location>
</feature>
<evidence type="ECO:0000256" key="2">
    <source>
        <dbReference type="ARBA" id="ARBA00022741"/>
    </source>
</evidence>
<gene>
    <name evidence="6" type="ORF">EDD72_12029</name>
</gene>
<dbReference type="Proteomes" id="UP000295788">
    <property type="component" value="Unassembled WGS sequence"/>
</dbReference>
<dbReference type="AlphaFoldDB" id="A0A4R3K9C5"/>
<dbReference type="Pfam" id="PF16326">
    <property type="entry name" value="ABC_tran_CTD"/>
    <property type="match status" value="1"/>
</dbReference>
<dbReference type="InterPro" id="IPR003439">
    <property type="entry name" value="ABC_transporter-like_ATP-bd"/>
</dbReference>
<dbReference type="InterPro" id="IPR027417">
    <property type="entry name" value="P-loop_NTPase"/>
</dbReference>
<keyword evidence="2" id="KW-0547">Nucleotide-binding</keyword>
<dbReference type="PANTHER" id="PTHR42855:SF2">
    <property type="entry name" value="DRUG RESISTANCE ABC TRANSPORTER,ATP-BINDING PROTEIN"/>
    <property type="match status" value="1"/>
</dbReference>
<dbReference type="FunFam" id="3.40.50.300:FF:000309">
    <property type="entry name" value="ABC transporter ATP-binding protein"/>
    <property type="match status" value="1"/>
</dbReference>
<sequence length="641" mass="74573">MILLQTKKISKSFIIDPILSNIDLQIHYQERVGLVGVNGAGKSTLLKIIAGELTPDSGEIQVAKGSTIGYLSQDSGLESNKTIWEEMRSVFSNLIEQEKVLRQMEQKMATLSETDPEQYEHLMNDYAKISQDFQEKGGYSYEAKIRGVLHGLGFQQYDYKTTLISTLSGGQKTRLALARLLLTSPDLLVLDEPTNYLDMETLTWLEAYLKAYPGAILLVSHDRYFLDRLVTVIYEIERTKVTRYVGNYSAYIEQKAAEIEQKLKQYEKQQEEIAKLEDFIQRNIARASTTRRAQSRRKALEKMERIDRPITTQRKSYFTFDIEKQSGHVVLLVDNIRMQFEQQLLFRNVSFQIHRQDRVALIGPNGVGKSTLFKIILNQLKPISGSIKYGSNVAIGYYAQEQDDLTPEKSVLDEIWDQYPEMNEVEVRTLLGNFLFTGDDVFKKIKDLSGGEKARVALAKLMLKKANFLLLDEPTNHLDIISREVLENALVDYPGTILMISHDRYFLNRITTMTLELSQDGVKTYLGNYDYYLEKKAEEEQEKEYQQMKETEKLQRNRFIEEKERKKIERQLKRQIEEIELQIEQLEEKITLIEGELLLPEVYLDHQLAHKKNQELQQLKENLNQVLNRWETLQYELEEIL</sequence>
<proteinExistence type="predicted"/>
<dbReference type="EMBL" id="SMAB01000020">
    <property type="protein sequence ID" value="TCS79570.1"/>
    <property type="molecule type" value="Genomic_DNA"/>
</dbReference>
<dbReference type="SUPFAM" id="SSF52540">
    <property type="entry name" value="P-loop containing nucleoside triphosphate hydrolases"/>
    <property type="match status" value="2"/>
</dbReference>
<dbReference type="OrthoDB" id="9760950at2"/>
<organism evidence="6 7">
    <name type="scientific">Tepidibacillus fermentans</name>
    <dbReference type="NCBI Taxonomy" id="1281767"/>
    <lineage>
        <taxon>Bacteria</taxon>
        <taxon>Bacillati</taxon>
        <taxon>Bacillota</taxon>
        <taxon>Bacilli</taxon>
        <taxon>Bacillales</taxon>
        <taxon>Bacillaceae</taxon>
        <taxon>Tepidibacillus</taxon>
    </lineage>
</organism>